<dbReference type="AlphaFoldDB" id="A0A919MTR2"/>
<feature type="compositionally biased region" description="Low complexity" evidence="1">
    <location>
        <begin position="53"/>
        <end position="62"/>
    </location>
</feature>
<dbReference type="EMBL" id="BOMQ01000033">
    <property type="protein sequence ID" value="GIE49385.1"/>
    <property type="molecule type" value="Genomic_DNA"/>
</dbReference>
<proteinExistence type="predicted"/>
<feature type="compositionally biased region" description="Basic residues" evidence="1">
    <location>
        <begin position="1"/>
        <end position="14"/>
    </location>
</feature>
<evidence type="ECO:0000256" key="1">
    <source>
        <dbReference type="SAM" id="MobiDB-lite"/>
    </source>
</evidence>
<feature type="compositionally biased region" description="Basic and acidic residues" evidence="1">
    <location>
        <begin position="33"/>
        <end position="52"/>
    </location>
</feature>
<feature type="region of interest" description="Disordered" evidence="1">
    <location>
        <begin position="1"/>
        <end position="78"/>
    </location>
</feature>
<dbReference type="Proteomes" id="UP000647172">
    <property type="component" value="Unassembled WGS sequence"/>
</dbReference>
<organism evidence="2 3">
    <name type="scientific">Actinoplanes nipponensis</name>
    <dbReference type="NCBI Taxonomy" id="135950"/>
    <lineage>
        <taxon>Bacteria</taxon>
        <taxon>Bacillati</taxon>
        <taxon>Actinomycetota</taxon>
        <taxon>Actinomycetes</taxon>
        <taxon>Micromonosporales</taxon>
        <taxon>Micromonosporaceae</taxon>
        <taxon>Actinoplanes</taxon>
    </lineage>
</organism>
<comment type="caution">
    <text evidence="2">The sequence shown here is derived from an EMBL/GenBank/DDBJ whole genome shotgun (WGS) entry which is preliminary data.</text>
</comment>
<evidence type="ECO:0000313" key="2">
    <source>
        <dbReference type="EMBL" id="GIE49385.1"/>
    </source>
</evidence>
<protein>
    <submittedName>
        <fullName evidence="2">Uncharacterized protein</fullName>
    </submittedName>
</protein>
<evidence type="ECO:0000313" key="3">
    <source>
        <dbReference type="Proteomes" id="UP000647172"/>
    </source>
</evidence>
<accession>A0A919MTR2</accession>
<reference evidence="2" key="1">
    <citation type="submission" date="2021-01" db="EMBL/GenBank/DDBJ databases">
        <title>Whole genome shotgun sequence of Actinoplanes nipponensis NBRC 14063.</title>
        <authorList>
            <person name="Komaki H."/>
            <person name="Tamura T."/>
        </authorList>
    </citation>
    <scope>NUCLEOTIDE SEQUENCE</scope>
    <source>
        <strain evidence="2">NBRC 14063</strain>
    </source>
</reference>
<keyword evidence="3" id="KW-1185">Reference proteome</keyword>
<name>A0A919MTR2_9ACTN</name>
<feature type="compositionally biased region" description="Basic and acidic residues" evidence="1">
    <location>
        <begin position="15"/>
        <end position="24"/>
    </location>
</feature>
<gene>
    <name evidence="2" type="ORF">Ani05nite_29190</name>
</gene>
<sequence length="103" mass="11002">MPFGAARHHGHRGDRRQQGADRLDLGGGGGDDDQAHGRGRRDATDGVHEKGLAGEQAQGLGATRAQAEAGARGRNEDRDVTASIELRGHVAVLFGRCHRWGWC</sequence>